<gene>
    <name evidence="1" type="ORF">Bca52824_096451</name>
</gene>
<evidence type="ECO:0000313" key="1">
    <source>
        <dbReference type="EMBL" id="KAG2241564.1"/>
    </source>
</evidence>
<accession>A0A8X7NWW2</accession>
<dbReference type="AlphaFoldDB" id="A0A8X7NWW2"/>
<dbReference type="OrthoDB" id="10551718at2759"/>
<reference evidence="1 2" key="1">
    <citation type="submission" date="2020-02" db="EMBL/GenBank/DDBJ databases">
        <authorList>
            <person name="Ma Q."/>
            <person name="Huang Y."/>
            <person name="Song X."/>
            <person name="Pei D."/>
        </authorList>
    </citation>
    <scope>NUCLEOTIDE SEQUENCE [LARGE SCALE GENOMIC DNA]</scope>
    <source>
        <strain evidence="1">Sxm20200214</strain>
        <tissue evidence="1">Leaf</tissue>
    </source>
</reference>
<evidence type="ECO:0000313" key="2">
    <source>
        <dbReference type="Proteomes" id="UP000886595"/>
    </source>
</evidence>
<organism evidence="1 2">
    <name type="scientific">Brassica carinata</name>
    <name type="common">Ethiopian mustard</name>
    <name type="synonym">Abyssinian cabbage</name>
    <dbReference type="NCBI Taxonomy" id="52824"/>
    <lineage>
        <taxon>Eukaryota</taxon>
        <taxon>Viridiplantae</taxon>
        <taxon>Streptophyta</taxon>
        <taxon>Embryophyta</taxon>
        <taxon>Tracheophyta</taxon>
        <taxon>Spermatophyta</taxon>
        <taxon>Magnoliopsida</taxon>
        <taxon>eudicotyledons</taxon>
        <taxon>Gunneridae</taxon>
        <taxon>Pentapetalae</taxon>
        <taxon>rosids</taxon>
        <taxon>malvids</taxon>
        <taxon>Brassicales</taxon>
        <taxon>Brassicaceae</taxon>
        <taxon>Brassiceae</taxon>
        <taxon>Brassica</taxon>
    </lineage>
</organism>
<dbReference type="Proteomes" id="UP000886595">
    <property type="component" value="Unassembled WGS sequence"/>
</dbReference>
<protein>
    <submittedName>
        <fullName evidence="1">Uncharacterized protein</fullName>
    </submittedName>
</protein>
<name>A0A8X7NWW2_BRACI</name>
<sequence>MEFQGSNHRPLISYFDTKKKKKASLFRFDRSLKENLEVKQLILDTWDANNEAPVDIRLSACRKAICAWNRQQARNSKLTIDHLKLELNRVMSHPSGSDSDIANLNSDILTAYRAEEEFWRQQ</sequence>
<comment type="caution">
    <text evidence="1">The sequence shown here is derived from an EMBL/GenBank/DDBJ whole genome shotgun (WGS) entry which is preliminary data.</text>
</comment>
<keyword evidence="2" id="KW-1185">Reference proteome</keyword>
<dbReference type="EMBL" id="JAAMPC010000892">
    <property type="protein sequence ID" value="KAG2241564.1"/>
    <property type="molecule type" value="Genomic_DNA"/>
</dbReference>
<proteinExistence type="predicted"/>